<dbReference type="Proteomes" id="UP001596106">
    <property type="component" value="Unassembled WGS sequence"/>
</dbReference>
<keyword evidence="1" id="KW-1133">Transmembrane helix</keyword>
<keyword evidence="1" id="KW-0812">Transmembrane</keyword>
<evidence type="ECO:0000313" key="2">
    <source>
        <dbReference type="EMBL" id="MFC5412415.1"/>
    </source>
</evidence>
<gene>
    <name evidence="2" type="ORF">ACFPMF_24030</name>
</gene>
<comment type="caution">
    <text evidence="2">The sequence shown here is derived from an EMBL/GenBank/DDBJ whole genome shotgun (WGS) entry which is preliminary data.</text>
</comment>
<proteinExistence type="predicted"/>
<reference evidence="3" key="1">
    <citation type="journal article" date="2019" name="Int. J. Syst. Evol. Microbiol.">
        <title>The Global Catalogue of Microorganisms (GCM) 10K type strain sequencing project: providing services to taxonomists for standard genome sequencing and annotation.</title>
        <authorList>
            <consortium name="The Broad Institute Genomics Platform"/>
            <consortium name="The Broad Institute Genome Sequencing Center for Infectious Disease"/>
            <person name="Wu L."/>
            <person name="Ma J."/>
        </authorList>
    </citation>
    <scope>NUCLEOTIDE SEQUENCE [LARGE SCALE GENOMIC DNA]</scope>
    <source>
        <strain evidence="3">CCUG 55250</strain>
    </source>
</reference>
<feature type="transmembrane region" description="Helical" evidence="1">
    <location>
        <begin position="89"/>
        <end position="109"/>
    </location>
</feature>
<feature type="transmembrane region" description="Helical" evidence="1">
    <location>
        <begin position="65"/>
        <end position="83"/>
    </location>
</feature>
<accession>A0ABW0IIM1</accession>
<evidence type="ECO:0000313" key="3">
    <source>
        <dbReference type="Proteomes" id="UP001596106"/>
    </source>
</evidence>
<sequence length="126" mass="13782">MAISKETKKQLAHFLAGAIILIKAFDKAEHGHVLTGGILGFIGVAIVVMNFFHHRLAHRVRSFDALVFLAEAVVLGLVSGLYFHDGKKALPFAYALASGGYLVTAFRFFRRSKSGNHLEISNDLLS</sequence>
<evidence type="ECO:0000256" key="1">
    <source>
        <dbReference type="SAM" id="Phobius"/>
    </source>
</evidence>
<keyword evidence="1" id="KW-0472">Membrane</keyword>
<feature type="transmembrane region" description="Helical" evidence="1">
    <location>
        <begin position="34"/>
        <end position="53"/>
    </location>
</feature>
<organism evidence="2 3">
    <name type="scientific">Larkinella bovis</name>
    <dbReference type="NCBI Taxonomy" id="683041"/>
    <lineage>
        <taxon>Bacteria</taxon>
        <taxon>Pseudomonadati</taxon>
        <taxon>Bacteroidota</taxon>
        <taxon>Cytophagia</taxon>
        <taxon>Cytophagales</taxon>
        <taxon>Spirosomataceae</taxon>
        <taxon>Larkinella</taxon>
    </lineage>
</organism>
<dbReference type="EMBL" id="JBHSMA010000012">
    <property type="protein sequence ID" value="MFC5412415.1"/>
    <property type="molecule type" value="Genomic_DNA"/>
</dbReference>
<keyword evidence="3" id="KW-1185">Reference proteome</keyword>
<dbReference type="RefSeq" id="WP_379849903.1">
    <property type="nucleotide sequence ID" value="NZ_JBHSMA010000012.1"/>
</dbReference>
<protein>
    <submittedName>
        <fullName evidence="2">Uncharacterized protein</fullName>
    </submittedName>
</protein>
<name>A0ABW0IIM1_9BACT</name>